<dbReference type="AlphaFoldDB" id="C6XKN6"/>
<dbReference type="HOGENOM" id="CLU_1978465_0_0_5"/>
<evidence type="ECO:0000256" key="2">
    <source>
        <dbReference type="SAM" id="Phobius"/>
    </source>
</evidence>
<keyword evidence="2" id="KW-1133">Transmembrane helix</keyword>
<feature type="compositionally biased region" description="Basic residues" evidence="1">
    <location>
        <begin position="91"/>
        <end position="105"/>
    </location>
</feature>
<proteinExistence type="predicted"/>
<dbReference type="Proteomes" id="UP000002745">
    <property type="component" value="Chromosome"/>
</dbReference>
<feature type="region of interest" description="Disordered" evidence="1">
    <location>
        <begin position="91"/>
        <end position="126"/>
    </location>
</feature>
<dbReference type="OrthoDB" id="9846190at2"/>
<dbReference type="KEGG" id="hba:Hbal_1918"/>
<evidence type="ECO:0000256" key="1">
    <source>
        <dbReference type="SAM" id="MobiDB-lite"/>
    </source>
</evidence>
<protein>
    <submittedName>
        <fullName evidence="3">Uncharacterized protein</fullName>
    </submittedName>
</protein>
<keyword evidence="4" id="KW-1185">Reference proteome</keyword>
<reference evidence="4" key="1">
    <citation type="journal article" date="2011" name="J. Bacteriol.">
        <title>Genome sequences of eight morphologically diverse alphaproteobacteria.</title>
        <authorList>
            <consortium name="US DOE Joint Genome Institute"/>
            <person name="Brown P.J."/>
            <person name="Kysela D.T."/>
            <person name="Buechlein A."/>
            <person name="Hemmerich C."/>
            <person name="Brun Y.V."/>
        </authorList>
    </citation>
    <scope>NUCLEOTIDE SEQUENCE [LARGE SCALE GENOMIC DNA]</scope>
    <source>
        <strain evidence="4">ATCC 49814 / DSM 5838 / IFAM 1418</strain>
    </source>
</reference>
<keyword evidence="2" id="KW-0812">Transmembrane</keyword>
<dbReference type="EMBL" id="CP001678">
    <property type="protein sequence ID" value="ACT59603.1"/>
    <property type="molecule type" value="Genomic_DNA"/>
</dbReference>
<feature type="transmembrane region" description="Helical" evidence="2">
    <location>
        <begin position="12"/>
        <end position="36"/>
    </location>
</feature>
<evidence type="ECO:0000313" key="4">
    <source>
        <dbReference type="Proteomes" id="UP000002745"/>
    </source>
</evidence>
<accession>C6XKN6</accession>
<gene>
    <name evidence="3" type="ordered locus">Hbal_1918</name>
</gene>
<name>C6XKN6_HIRBI</name>
<evidence type="ECO:0000313" key="3">
    <source>
        <dbReference type="EMBL" id="ACT59603.1"/>
    </source>
</evidence>
<sequence>MTLPTLSIASLFKYSALISLGILLPFMILISVCVVAFLRKKMAADTPLLIPVLVSFLAYGAIIILSTVNPTEELCLLVISHVFAWGYLAKRRAAQPQQKSRKSSYRKMPIYPSKTEPALSPFTAQR</sequence>
<keyword evidence="2" id="KW-0472">Membrane</keyword>
<organism evidence="3 4">
    <name type="scientific">Hirschia baltica (strain ATCC 49814 / DSM 5838 / IFAM 1418)</name>
    <dbReference type="NCBI Taxonomy" id="582402"/>
    <lineage>
        <taxon>Bacteria</taxon>
        <taxon>Pseudomonadati</taxon>
        <taxon>Pseudomonadota</taxon>
        <taxon>Alphaproteobacteria</taxon>
        <taxon>Hyphomonadales</taxon>
        <taxon>Hyphomonadaceae</taxon>
        <taxon>Hirschia</taxon>
    </lineage>
</organism>
<dbReference type="RefSeq" id="WP_015827753.1">
    <property type="nucleotide sequence ID" value="NC_012982.1"/>
</dbReference>
<feature type="transmembrane region" description="Helical" evidence="2">
    <location>
        <begin position="48"/>
        <end position="68"/>
    </location>
</feature>